<keyword evidence="3" id="KW-1185">Reference proteome</keyword>
<organism evidence="2 3">
    <name type="scientific">Thalassospira mesophila</name>
    <dbReference type="NCBI Taxonomy" id="1293891"/>
    <lineage>
        <taxon>Bacteria</taxon>
        <taxon>Pseudomonadati</taxon>
        <taxon>Pseudomonadota</taxon>
        <taxon>Alphaproteobacteria</taxon>
        <taxon>Rhodospirillales</taxon>
        <taxon>Thalassospiraceae</taxon>
        <taxon>Thalassospira</taxon>
    </lineage>
</organism>
<dbReference type="AlphaFoldDB" id="A0A1Y2L0P8"/>
<keyword evidence="1" id="KW-0812">Transmembrane</keyword>
<feature type="transmembrane region" description="Helical" evidence="1">
    <location>
        <begin position="46"/>
        <end position="65"/>
    </location>
</feature>
<dbReference type="Pfam" id="PF11381">
    <property type="entry name" value="DUF3185"/>
    <property type="match status" value="1"/>
</dbReference>
<evidence type="ECO:0000313" key="3">
    <source>
        <dbReference type="Proteomes" id="UP000193391"/>
    </source>
</evidence>
<reference evidence="2 3" key="1">
    <citation type="submission" date="2014-03" db="EMBL/GenBank/DDBJ databases">
        <title>The draft genome sequence of Thalassospira mesophila JCM 18969.</title>
        <authorList>
            <person name="Lai Q."/>
            <person name="Shao Z."/>
        </authorList>
    </citation>
    <scope>NUCLEOTIDE SEQUENCE [LARGE SCALE GENOMIC DNA]</scope>
    <source>
        <strain evidence="2 3">JCM 18969</strain>
    </source>
</reference>
<evidence type="ECO:0000256" key="1">
    <source>
        <dbReference type="SAM" id="Phobius"/>
    </source>
</evidence>
<dbReference type="Proteomes" id="UP000193391">
    <property type="component" value="Unassembled WGS sequence"/>
</dbReference>
<dbReference type="RefSeq" id="WP_085581468.1">
    <property type="nucleotide sequence ID" value="NZ_JFKA01000003.1"/>
</dbReference>
<comment type="caution">
    <text evidence="2">The sequence shown here is derived from an EMBL/GenBank/DDBJ whole genome shotgun (WGS) entry which is preliminary data.</text>
</comment>
<accession>A0A1Y2L0P8</accession>
<dbReference type="STRING" id="1293891.TMES_08430"/>
<protein>
    <submittedName>
        <fullName evidence="2">Membrane protein</fullName>
    </submittedName>
</protein>
<keyword evidence="1" id="KW-1133">Transmembrane helix</keyword>
<keyword evidence="1" id="KW-0472">Membrane</keyword>
<name>A0A1Y2L0P8_9PROT</name>
<evidence type="ECO:0000313" key="2">
    <source>
        <dbReference type="EMBL" id="OSQ38800.1"/>
    </source>
</evidence>
<gene>
    <name evidence="2" type="ORF">TMES_08430</name>
</gene>
<dbReference type="EMBL" id="JFKA01000003">
    <property type="protein sequence ID" value="OSQ38800.1"/>
    <property type="molecule type" value="Genomic_DNA"/>
</dbReference>
<dbReference type="InterPro" id="IPR021521">
    <property type="entry name" value="DUF3185"/>
</dbReference>
<proteinExistence type="predicted"/>
<sequence>MAMSRVLGAVLLVVGVLLLVFGFNATDKPVEELSNTFLGHYTDETMWYLVGGGAAAVAGVLMLLFGGRRR</sequence>